<dbReference type="GO" id="GO:0016746">
    <property type="term" value="F:acyltransferase activity"/>
    <property type="evidence" value="ECO:0007669"/>
    <property type="project" value="UniProtKB-KW"/>
</dbReference>
<dbReference type="Proteomes" id="UP001623232">
    <property type="component" value="Chromosome"/>
</dbReference>
<keyword evidence="2" id="KW-0808">Transferase</keyword>
<accession>A0ABZ2XW52</accession>
<evidence type="ECO:0000313" key="2">
    <source>
        <dbReference type="EMBL" id="WZK88866.1"/>
    </source>
</evidence>
<evidence type="ECO:0000259" key="1">
    <source>
        <dbReference type="Pfam" id="PF19576"/>
    </source>
</evidence>
<organism evidence="2 3">
    <name type="scientific">Aliisedimentitalea scapharcae</name>
    <dbReference type="NCBI Taxonomy" id="1524259"/>
    <lineage>
        <taxon>Bacteria</taxon>
        <taxon>Pseudomonadati</taxon>
        <taxon>Pseudomonadota</taxon>
        <taxon>Alphaproteobacteria</taxon>
        <taxon>Rhodobacterales</taxon>
        <taxon>Roseobacteraceae</taxon>
        <taxon>Aliisedimentitalea</taxon>
    </lineage>
</organism>
<gene>
    <name evidence="2" type="ORF">QEZ52_20095</name>
</gene>
<keyword evidence="2" id="KW-0012">Acyltransferase</keyword>
<dbReference type="RefSeq" id="WP_406646560.1">
    <property type="nucleotide sequence ID" value="NZ_CP123584.1"/>
</dbReference>
<name>A0ABZ2XW52_9RHOB</name>
<dbReference type="InterPro" id="IPR045746">
    <property type="entry name" value="ACT14924-like_Acyltransf_dom"/>
</dbReference>
<protein>
    <submittedName>
        <fullName evidence="2">1-acyl-sn-glycerol-3-phosphate acyltransferase</fullName>
    </submittedName>
</protein>
<dbReference type="SUPFAM" id="SSF69593">
    <property type="entry name" value="Glycerol-3-phosphate (1)-acyltransferase"/>
    <property type="match status" value="1"/>
</dbReference>
<dbReference type="Pfam" id="PF19576">
    <property type="entry name" value="Acyltransf_2"/>
    <property type="match status" value="1"/>
</dbReference>
<dbReference type="EMBL" id="CP123584">
    <property type="protein sequence ID" value="WZK88866.1"/>
    <property type="molecule type" value="Genomic_DNA"/>
</dbReference>
<keyword evidence="3" id="KW-1185">Reference proteome</keyword>
<proteinExistence type="predicted"/>
<sequence length="292" mass="31600">MTDSEQSRPLDGALRARLHLAETSRFQLAAVRLSLHVMDAVSRTFVGKPFFSLRESEDLLGEVDGLTGPGLVHHILNCRGGTRITPLGLEHVPTSGPTIIASTHPTGMFDFVAHAGALFHRRPDLKVVANAETEMFLGADYIVPVSIDKQNNATSTRKTHAAMLHHLDEGGALLIFGSGRVPNAKSGRLIEPDWRSGTSRISEHCQAPIVPAAVDARNSRYYYRLRSMAQFLSGGDDNFGAMVGSLRYSSEMLEKLGGEFEVHYGAPLSPGTPSEDIKNSAECLVPGLYAGH</sequence>
<reference evidence="2 3" key="1">
    <citation type="submission" date="2023-04" db="EMBL/GenBank/DDBJ databases">
        <title>Complete genome sequence of Alisedimentitalea scapharcae.</title>
        <authorList>
            <person name="Rong J.-C."/>
            <person name="Yi M.-L."/>
            <person name="Zhao Q."/>
        </authorList>
    </citation>
    <scope>NUCLEOTIDE SEQUENCE [LARGE SCALE GENOMIC DNA]</scope>
    <source>
        <strain evidence="2 3">KCTC 42119</strain>
    </source>
</reference>
<feature type="domain" description="Putative acyltransferase ACT14924-like acyltransferase" evidence="1">
    <location>
        <begin position="72"/>
        <end position="268"/>
    </location>
</feature>
<evidence type="ECO:0000313" key="3">
    <source>
        <dbReference type="Proteomes" id="UP001623232"/>
    </source>
</evidence>